<evidence type="ECO:0000313" key="6">
    <source>
        <dbReference type="EMBL" id="GKV38755.1"/>
    </source>
</evidence>
<evidence type="ECO:0000256" key="1">
    <source>
        <dbReference type="ARBA" id="ARBA00004323"/>
    </source>
</evidence>
<comment type="caution">
    <text evidence="6">The sequence shown here is derived from an EMBL/GenBank/DDBJ whole genome shotgun (WGS) entry which is preliminary data.</text>
</comment>
<dbReference type="InterPro" id="IPR049625">
    <property type="entry name" value="Glyco_transf_61_cat"/>
</dbReference>
<dbReference type="Proteomes" id="UP001054252">
    <property type="component" value="Unassembled WGS sequence"/>
</dbReference>
<evidence type="ECO:0000256" key="4">
    <source>
        <dbReference type="ARBA" id="ARBA00023180"/>
    </source>
</evidence>
<proteinExistence type="predicted"/>
<dbReference type="GO" id="GO:0000139">
    <property type="term" value="C:Golgi membrane"/>
    <property type="evidence" value="ECO:0007669"/>
    <property type="project" value="UniProtKB-SubCell"/>
</dbReference>
<keyword evidence="2" id="KW-0328">Glycosyltransferase</keyword>
<evidence type="ECO:0000313" key="7">
    <source>
        <dbReference type="Proteomes" id="UP001054252"/>
    </source>
</evidence>
<dbReference type="PANTHER" id="PTHR20961:SF108">
    <property type="entry name" value="GLYCOSYLTRANSFERASE"/>
    <property type="match status" value="1"/>
</dbReference>
<feature type="domain" description="Glycosyltransferase 61 catalytic" evidence="5">
    <location>
        <begin position="176"/>
        <end position="292"/>
    </location>
</feature>
<dbReference type="AlphaFoldDB" id="A0AAV5LMX4"/>
<keyword evidence="4" id="KW-0325">Glycoprotein</keyword>
<sequence length="388" mass="43331">MVFNAIGDDRTRLEAEGFSCHNGLHADVCVANKPVRIDTKAMKIYIPSDSNKSLERIVKPYARKEDDMQNVTPVKMLKGNINPPACDFTHNVTAVIFSSGGFAGNLFHEFNEIIIPLFITCRHFQSRLKFIITDYSAQWVQKYNQILTQISPYAAIDPEADGKVHCFPGAIVGLQFHDNLVLNSTDIPGGYSMTDFKHFLMETYNLKIKHVSEVEKPVLMLISRQNSRRFLNEDEMVKLMEKLGFQVLVIPPGRMSKLKKFARVVNSCSVLVGAHGAGMANELFLPTGAVVIQAVPLGLEWASTAYFGEPAGGMGLRYLEYKIEPEESSLINTYGRDHLVITDVGSIIAKGYQAFRAVYVDGQDLKINLTRFRETLIEAMQILGFSAP</sequence>
<organism evidence="6 7">
    <name type="scientific">Rubroshorea leprosula</name>
    <dbReference type="NCBI Taxonomy" id="152421"/>
    <lineage>
        <taxon>Eukaryota</taxon>
        <taxon>Viridiplantae</taxon>
        <taxon>Streptophyta</taxon>
        <taxon>Embryophyta</taxon>
        <taxon>Tracheophyta</taxon>
        <taxon>Spermatophyta</taxon>
        <taxon>Magnoliopsida</taxon>
        <taxon>eudicotyledons</taxon>
        <taxon>Gunneridae</taxon>
        <taxon>Pentapetalae</taxon>
        <taxon>rosids</taxon>
        <taxon>malvids</taxon>
        <taxon>Malvales</taxon>
        <taxon>Dipterocarpaceae</taxon>
        <taxon>Rubroshorea</taxon>
    </lineage>
</organism>
<reference evidence="6 7" key="1">
    <citation type="journal article" date="2021" name="Commun. Biol.">
        <title>The genome of Shorea leprosula (Dipterocarpaceae) highlights the ecological relevance of drought in aseasonal tropical rainforests.</title>
        <authorList>
            <person name="Ng K.K.S."/>
            <person name="Kobayashi M.J."/>
            <person name="Fawcett J.A."/>
            <person name="Hatakeyama M."/>
            <person name="Paape T."/>
            <person name="Ng C.H."/>
            <person name="Ang C.C."/>
            <person name="Tnah L.H."/>
            <person name="Lee C.T."/>
            <person name="Nishiyama T."/>
            <person name="Sese J."/>
            <person name="O'Brien M.J."/>
            <person name="Copetti D."/>
            <person name="Mohd Noor M.I."/>
            <person name="Ong R.C."/>
            <person name="Putra M."/>
            <person name="Sireger I.Z."/>
            <person name="Indrioko S."/>
            <person name="Kosugi Y."/>
            <person name="Izuno A."/>
            <person name="Isagi Y."/>
            <person name="Lee S.L."/>
            <person name="Shimizu K.K."/>
        </authorList>
    </citation>
    <scope>NUCLEOTIDE SEQUENCE [LARGE SCALE GENOMIC DNA]</scope>
    <source>
        <strain evidence="6">214</strain>
    </source>
</reference>
<dbReference type="PANTHER" id="PTHR20961">
    <property type="entry name" value="GLYCOSYLTRANSFERASE"/>
    <property type="match status" value="1"/>
</dbReference>
<dbReference type="Pfam" id="PF04577">
    <property type="entry name" value="Glyco_transf_61"/>
    <property type="match status" value="1"/>
</dbReference>
<keyword evidence="7" id="KW-1185">Reference proteome</keyword>
<name>A0AAV5LMX4_9ROSI</name>
<gene>
    <name evidence="6" type="ORF">SLEP1_g46634</name>
</gene>
<keyword evidence="3" id="KW-0808">Transferase</keyword>
<evidence type="ECO:0000256" key="3">
    <source>
        <dbReference type="ARBA" id="ARBA00022679"/>
    </source>
</evidence>
<evidence type="ECO:0000256" key="2">
    <source>
        <dbReference type="ARBA" id="ARBA00022676"/>
    </source>
</evidence>
<accession>A0AAV5LMX4</accession>
<evidence type="ECO:0000259" key="5">
    <source>
        <dbReference type="Pfam" id="PF04577"/>
    </source>
</evidence>
<dbReference type="GO" id="GO:0016763">
    <property type="term" value="F:pentosyltransferase activity"/>
    <property type="evidence" value="ECO:0007669"/>
    <property type="project" value="UniProtKB-ARBA"/>
</dbReference>
<protein>
    <recommendedName>
        <fullName evidence="5">Glycosyltransferase 61 catalytic domain-containing protein</fullName>
    </recommendedName>
</protein>
<dbReference type="EMBL" id="BPVZ01000130">
    <property type="protein sequence ID" value="GKV38755.1"/>
    <property type="molecule type" value="Genomic_DNA"/>
</dbReference>
<dbReference type="InterPro" id="IPR007657">
    <property type="entry name" value="Glycosyltransferase_61"/>
</dbReference>
<comment type="subcellular location">
    <subcellularLocation>
        <location evidence="1">Golgi apparatus membrane</location>
        <topology evidence="1">Single-pass type II membrane protein</topology>
    </subcellularLocation>
</comment>